<dbReference type="Proteomes" id="UP001065265">
    <property type="component" value="Chromosome"/>
</dbReference>
<dbReference type="Pfam" id="PF03703">
    <property type="entry name" value="bPH_2"/>
    <property type="match status" value="1"/>
</dbReference>
<evidence type="ECO:0000256" key="1">
    <source>
        <dbReference type="SAM" id="Phobius"/>
    </source>
</evidence>
<feature type="transmembrane region" description="Helical" evidence="1">
    <location>
        <begin position="27"/>
        <end position="49"/>
    </location>
</feature>
<name>A0ABY5T1W5_9SPHN</name>
<evidence type="ECO:0000313" key="4">
    <source>
        <dbReference type="Proteomes" id="UP001065265"/>
    </source>
</evidence>
<feature type="transmembrane region" description="Helical" evidence="1">
    <location>
        <begin position="55"/>
        <end position="72"/>
    </location>
</feature>
<accession>A0ABY5T1W5</accession>
<keyword evidence="1" id="KW-0812">Transmembrane</keyword>
<sequence length="165" mass="18449">MEHTDALQAAPVEETDLRQLDPRYRTVLRIVGTIWSIPVLIVATVPGIAIENWSLYALVPALVTVALLIFRFPSRRWSARGYSLEDERLRVVRGIMFRFDTVVPFGRVQHIDVGQGPLERAFDLATLTVHTAGTHNSSVALPGLAHEDALAMRETIRAAIRRDTL</sequence>
<dbReference type="PANTHER" id="PTHR34473:SF3">
    <property type="entry name" value="TRANSMEMBRANE PROTEIN-RELATED"/>
    <property type="match status" value="1"/>
</dbReference>
<gene>
    <name evidence="3" type="ORF">L1F33_03720</name>
</gene>
<keyword evidence="1" id="KW-0472">Membrane</keyword>
<feature type="domain" description="YdbS-like PH" evidence="2">
    <location>
        <begin position="77"/>
        <end position="156"/>
    </location>
</feature>
<dbReference type="EMBL" id="CP092471">
    <property type="protein sequence ID" value="UVI40076.1"/>
    <property type="molecule type" value="Genomic_DNA"/>
</dbReference>
<keyword evidence="1" id="KW-1133">Transmembrane helix</keyword>
<evidence type="ECO:0000259" key="2">
    <source>
        <dbReference type="Pfam" id="PF03703"/>
    </source>
</evidence>
<dbReference type="InterPro" id="IPR005182">
    <property type="entry name" value="YdbS-like_PH"/>
</dbReference>
<dbReference type="RefSeq" id="WP_265560029.1">
    <property type="nucleotide sequence ID" value="NZ_CP092471.1"/>
</dbReference>
<organism evidence="3 4">
    <name type="scientific">Qipengyuania spongiae</name>
    <dbReference type="NCBI Taxonomy" id="2909673"/>
    <lineage>
        <taxon>Bacteria</taxon>
        <taxon>Pseudomonadati</taxon>
        <taxon>Pseudomonadota</taxon>
        <taxon>Alphaproteobacteria</taxon>
        <taxon>Sphingomonadales</taxon>
        <taxon>Erythrobacteraceae</taxon>
        <taxon>Qipengyuania</taxon>
    </lineage>
</organism>
<proteinExistence type="predicted"/>
<evidence type="ECO:0000313" key="3">
    <source>
        <dbReference type="EMBL" id="UVI40076.1"/>
    </source>
</evidence>
<reference evidence="3" key="1">
    <citation type="submission" date="2022-02" db="EMBL/GenBank/DDBJ databases">
        <title>Qipengyuania spongiae sp. nov., isolated from marine sponge.</title>
        <authorList>
            <person name="Li Z."/>
            <person name="Zhang M."/>
        </authorList>
    </citation>
    <scope>NUCLEOTIDE SEQUENCE</scope>
    <source>
        <strain evidence="3">PHS-Z21</strain>
    </source>
</reference>
<protein>
    <submittedName>
        <fullName evidence="3">PH domain-containing protein</fullName>
    </submittedName>
</protein>
<keyword evidence="4" id="KW-1185">Reference proteome</keyword>
<dbReference type="PANTHER" id="PTHR34473">
    <property type="entry name" value="UPF0699 TRANSMEMBRANE PROTEIN YDBS"/>
    <property type="match status" value="1"/>
</dbReference>